<evidence type="ECO:0000313" key="2">
    <source>
        <dbReference type="Proteomes" id="UP000828390"/>
    </source>
</evidence>
<name>A0A9D4EUD7_DREPO</name>
<accession>A0A9D4EUD7</accession>
<dbReference type="EMBL" id="JAIWYP010000008">
    <property type="protein sequence ID" value="KAH3786417.1"/>
    <property type="molecule type" value="Genomic_DNA"/>
</dbReference>
<evidence type="ECO:0000313" key="1">
    <source>
        <dbReference type="EMBL" id="KAH3786417.1"/>
    </source>
</evidence>
<reference evidence="1" key="1">
    <citation type="journal article" date="2019" name="bioRxiv">
        <title>The Genome of the Zebra Mussel, Dreissena polymorpha: A Resource for Invasive Species Research.</title>
        <authorList>
            <person name="McCartney M.A."/>
            <person name="Auch B."/>
            <person name="Kono T."/>
            <person name="Mallez S."/>
            <person name="Zhang Y."/>
            <person name="Obille A."/>
            <person name="Becker A."/>
            <person name="Abrahante J.E."/>
            <person name="Garbe J."/>
            <person name="Badalamenti J.P."/>
            <person name="Herman A."/>
            <person name="Mangelson H."/>
            <person name="Liachko I."/>
            <person name="Sullivan S."/>
            <person name="Sone E.D."/>
            <person name="Koren S."/>
            <person name="Silverstein K.A.T."/>
            <person name="Beckman K.B."/>
            <person name="Gohl D.M."/>
        </authorList>
    </citation>
    <scope>NUCLEOTIDE SEQUENCE</scope>
    <source>
        <strain evidence="1">Duluth1</strain>
        <tissue evidence="1">Whole animal</tissue>
    </source>
</reference>
<sequence>MPVFLKNADSSYRMSQNCVQNITKKFKQEMVKTIEDALESITKLCPNFTANYSKLDALTPLIMCRQGFQFHENSGQCMYCHDCDTGIATSLITTLSTTTPGLTTTTAALTTTTFGLTTTSLGFTTTTHGLTTTELKTTVTVPSTTTPIVPTTSMEPTTTTDAGE</sequence>
<gene>
    <name evidence="1" type="ORF">DPMN_164524</name>
</gene>
<reference evidence="1" key="2">
    <citation type="submission" date="2020-11" db="EMBL/GenBank/DDBJ databases">
        <authorList>
            <person name="McCartney M.A."/>
            <person name="Auch B."/>
            <person name="Kono T."/>
            <person name="Mallez S."/>
            <person name="Becker A."/>
            <person name="Gohl D.M."/>
            <person name="Silverstein K.A.T."/>
            <person name="Koren S."/>
            <person name="Bechman K.B."/>
            <person name="Herman A."/>
            <person name="Abrahante J.E."/>
            <person name="Garbe J."/>
        </authorList>
    </citation>
    <scope>NUCLEOTIDE SEQUENCE</scope>
    <source>
        <strain evidence="1">Duluth1</strain>
        <tissue evidence="1">Whole animal</tissue>
    </source>
</reference>
<keyword evidence="2" id="KW-1185">Reference proteome</keyword>
<protein>
    <submittedName>
        <fullName evidence="1">Uncharacterized protein</fullName>
    </submittedName>
</protein>
<dbReference type="AlphaFoldDB" id="A0A9D4EUD7"/>
<organism evidence="1 2">
    <name type="scientific">Dreissena polymorpha</name>
    <name type="common">Zebra mussel</name>
    <name type="synonym">Mytilus polymorpha</name>
    <dbReference type="NCBI Taxonomy" id="45954"/>
    <lineage>
        <taxon>Eukaryota</taxon>
        <taxon>Metazoa</taxon>
        <taxon>Spiralia</taxon>
        <taxon>Lophotrochozoa</taxon>
        <taxon>Mollusca</taxon>
        <taxon>Bivalvia</taxon>
        <taxon>Autobranchia</taxon>
        <taxon>Heteroconchia</taxon>
        <taxon>Euheterodonta</taxon>
        <taxon>Imparidentia</taxon>
        <taxon>Neoheterodontei</taxon>
        <taxon>Myida</taxon>
        <taxon>Dreissenoidea</taxon>
        <taxon>Dreissenidae</taxon>
        <taxon>Dreissena</taxon>
    </lineage>
</organism>
<dbReference type="Proteomes" id="UP000828390">
    <property type="component" value="Unassembled WGS sequence"/>
</dbReference>
<comment type="caution">
    <text evidence="1">The sequence shown here is derived from an EMBL/GenBank/DDBJ whole genome shotgun (WGS) entry which is preliminary data.</text>
</comment>
<proteinExistence type="predicted"/>